<protein>
    <recommendedName>
        <fullName evidence="1">DUF8042 domain-containing protein</fullName>
    </recommendedName>
</protein>
<gene>
    <name evidence="2" type="ORF">MNBD_NITROSPINAE03-295</name>
</gene>
<reference evidence="2" key="1">
    <citation type="submission" date="2018-06" db="EMBL/GenBank/DDBJ databases">
        <authorList>
            <person name="Zhirakovskaya E."/>
        </authorList>
    </citation>
    <scope>NUCLEOTIDE SEQUENCE</scope>
</reference>
<dbReference type="AlphaFoldDB" id="A0A3B1CIR3"/>
<name>A0A3B1CIR3_9ZZZZ</name>
<evidence type="ECO:0000259" key="1">
    <source>
        <dbReference type="Pfam" id="PF26154"/>
    </source>
</evidence>
<dbReference type="Pfam" id="PF26154">
    <property type="entry name" value="DUF8042"/>
    <property type="match status" value="1"/>
</dbReference>
<evidence type="ECO:0000313" key="2">
    <source>
        <dbReference type="EMBL" id="VAX22550.1"/>
    </source>
</evidence>
<dbReference type="InterPro" id="IPR058355">
    <property type="entry name" value="DUF8042"/>
</dbReference>
<accession>A0A3B1CIR3</accession>
<sequence length="209" mass="22935">MAPVIKLNGETIEIDCSEMSNLSGIAEKVAESFFAPKEVVTELYVNDILVKEGAVASTGETPISEIRTVSFNTVKDPAEKVVELLKKMGAYLDGFSAGVGKVADQFRMGSPEEANRILVQAIEGVGSFTELLSAVRLVTGSGLSDLSYENKSLGEREERLLEITKKMQASQEEKDWITVADLLEYELGPLMTEWKEMIPLLENEVLKSI</sequence>
<dbReference type="EMBL" id="UOGB01000243">
    <property type="protein sequence ID" value="VAX22550.1"/>
    <property type="molecule type" value="Genomic_DNA"/>
</dbReference>
<organism evidence="2">
    <name type="scientific">hydrothermal vent metagenome</name>
    <dbReference type="NCBI Taxonomy" id="652676"/>
    <lineage>
        <taxon>unclassified sequences</taxon>
        <taxon>metagenomes</taxon>
        <taxon>ecological metagenomes</taxon>
    </lineage>
</organism>
<feature type="domain" description="DUF8042" evidence="1">
    <location>
        <begin position="79"/>
        <end position="198"/>
    </location>
</feature>
<proteinExistence type="predicted"/>